<keyword evidence="2" id="KW-0479">Metal-binding</keyword>
<reference evidence="10 11" key="1">
    <citation type="submission" date="2019-07" db="EMBL/GenBank/DDBJ databases">
        <title>Draft genome assembly of a fouling barnacle, Amphibalanus amphitrite (Darwin, 1854): The first reference genome for Thecostraca.</title>
        <authorList>
            <person name="Kim W."/>
        </authorList>
    </citation>
    <scope>NUCLEOTIDE SEQUENCE [LARGE SCALE GENOMIC DNA]</scope>
    <source>
        <strain evidence="10">SNU_AA5</strain>
        <tissue evidence="10">Soma without cirri and trophi</tissue>
    </source>
</reference>
<dbReference type="GO" id="GO:0000978">
    <property type="term" value="F:RNA polymerase II cis-regulatory region sequence-specific DNA binding"/>
    <property type="evidence" value="ECO:0007669"/>
    <property type="project" value="TreeGrafter"/>
</dbReference>
<dbReference type="Proteomes" id="UP000440578">
    <property type="component" value="Unassembled WGS sequence"/>
</dbReference>
<dbReference type="SUPFAM" id="SSF57667">
    <property type="entry name" value="beta-beta-alpha zinc fingers"/>
    <property type="match status" value="2"/>
</dbReference>
<proteinExistence type="predicted"/>
<feature type="region of interest" description="Disordered" evidence="8">
    <location>
        <begin position="209"/>
        <end position="228"/>
    </location>
</feature>
<evidence type="ECO:0000256" key="5">
    <source>
        <dbReference type="ARBA" id="ARBA00022833"/>
    </source>
</evidence>
<feature type="compositionally biased region" description="Low complexity" evidence="8">
    <location>
        <begin position="258"/>
        <end position="270"/>
    </location>
</feature>
<evidence type="ECO:0000259" key="9">
    <source>
        <dbReference type="PROSITE" id="PS50157"/>
    </source>
</evidence>
<evidence type="ECO:0000313" key="11">
    <source>
        <dbReference type="Proteomes" id="UP000440578"/>
    </source>
</evidence>
<dbReference type="FunFam" id="3.30.160.60:FF:000021">
    <property type="entry name" value="Basic krueppel-like factor 3"/>
    <property type="match status" value="1"/>
</dbReference>
<feature type="region of interest" description="Disordered" evidence="8">
    <location>
        <begin position="142"/>
        <end position="165"/>
    </location>
</feature>
<comment type="caution">
    <text evidence="10">The sequence shown here is derived from an EMBL/GenBank/DDBJ whole genome shotgun (WGS) entry which is preliminary data.</text>
</comment>
<feature type="domain" description="C2H2-type" evidence="9">
    <location>
        <begin position="419"/>
        <end position="444"/>
    </location>
</feature>
<accession>A0A6A4X5J2</accession>
<feature type="domain" description="C2H2-type" evidence="9">
    <location>
        <begin position="359"/>
        <end position="388"/>
    </location>
</feature>
<evidence type="ECO:0000313" key="10">
    <source>
        <dbReference type="EMBL" id="KAF0309651.1"/>
    </source>
</evidence>
<evidence type="ECO:0000256" key="4">
    <source>
        <dbReference type="ARBA" id="ARBA00022771"/>
    </source>
</evidence>
<organism evidence="10 11">
    <name type="scientific">Amphibalanus amphitrite</name>
    <name type="common">Striped barnacle</name>
    <name type="synonym">Balanus amphitrite</name>
    <dbReference type="NCBI Taxonomy" id="1232801"/>
    <lineage>
        <taxon>Eukaryota</taxon>
        <taxon>Metazoa</taxon>
        <taxon>Ecdysozoa</taxon>
        <taxon>Arthropoda</taxon>
        <taxon>Crustacea</taxon>
        <taxon>Multicrustacea</taxon>
        <taxon>Cirripedia</taxon>
        <taxon>Thoracica</taxon>
        <taxon>Thoracicalcarea</taxon>
        <taxon>Balanomorpha</taxon>
        <taxon>Balanoidea</taxon>
        <taxon>Balanidae</taxon>
        <taxon>Amphibalaninae</taxon>
        <taxon>Amphibalanus</taxon>
    </lineage>
</organism>
<dbReference type="Pfam" id="PF00096">
    <property type="entry name" value="zf-C2H2"/>
    <property type="match status" value="3"/>
</dbReference>
<dbReference type="EMBL" id="VIIS01000383">
    <property type="protein sequence ID" value="KAF0309651.1"/>
    <property type="molecule type" value="Genomic_DNA"/>
</dbReference>
<dbReference type="Gene3D" id="3.30.160.60">
    <property type="entry name" value="Classic Zinc Finger"/>
    <property type="match status" value="3"/>
</dbReference>
<dbReference type="AlphaFoldDB" id="A0A6A4X5J2"/>
<dbReference type="GO" id="GO:0008270">
    <property type="term" value="F:zinc ion binding"/>
    <property type="evidence" value="ECO:0007669"/>
    <property type="project" value="UniProtKB-KW"/>
</dbReference>
<keyword evidence="6" id="KW-0539">Nucleus</keyword>
<dbReference type="PROSITE" id="PS00028">
    <property type="entry name" value="ZINC_FINGER_C2H2_1"/>
    <property type="match status" value="3"/>
</dbReference>
<keyword evidence="3" id="KW-0677">Repeat</keyword>
<dbReference type="SMART" id="SM00355">
    <property type="entry name" value="ZnF_C2H2"/>
    <property type="match status" value="3"/>
</dbReference>
<evidence type="ECO:0000256" key="2">
    <source>
        <dbReference type="ARBA" id="ARBA00022723"/>
    </source>
</evidence>
<feature type="region of interest" description="Disordered" evidence="8">
    <location>
        <begin position="250"/>
        <end position="290"/>
    </location>
</feature>
<dbReference type="GO" id="GO:0000981">
    <property type="term" value="F:DNA-binding transcription factor activity, RNA polymerase II-specific"/>
    <property type="evidence" value="ECO:0007669"/>
    <property type="project" value="TreeGrafter"/>
</dbReference>
<evidence type="ECO:0000256" key="7">
    <source>
        <dbReference type="PROSITE-ProRule" id="PRU00042"/>
    </source>
</evidence>
<evidence type="ECO:0000256" key="1">
    <source>
        <dbReference type="ARBA" id="ARBA00004123"/>
    </source>
</evidence>
<name>A0A6A4X5J2_AMPAM</name>
<keyword evidence="11" id="KW-1185">Reference proteome</keyword>
<dbReference type="InterPro" id="IPR036236">
    <property type="entry name" value="Znf_C2H2_sf"/>
</dbReference>
<evidence type="ECO:0000256" key="3">
    <source>
        <dbReference type="ARBA" id="ARBA00022737"/>
    </source>
</evidence>
<dbReference type="PANTHER" id="PTHR23235">
    <property type="entry name" value="KRUEPPEL-LIKE TRANSCRIPTION FACTOR"/>
    <property type="match status" value="1"/>
</dbReference>
<keyword evidence="5" id="KW-0862">Zinc</keyword>
<dbReference type="OrthoDB" id="6365676at2759"/>
<keyword evidence="4 7" id="KW-0863">Zinc-finger</keyword>
<dbReference type="PROSITE" id="PS50157">
    <property type="entry name" value="ZINC_FINGER_C2H2_2"/>
    <property type="match status" value="3"/>
</dbReference>
<protein>
    <submittedName>
        <fullName evidence="10">Krueppel-like factor 1</fullName>
    </submittedName>
</protein>
<dbReference type="FunFam" id="3.30.160.60:FF:000018">
    <property type="entry name" value="Krueppel-like factor 15"/>
    <property type="match status" value="1"/>
</dbReference>
<feature type="domain" description="C2H2-type" evidence="9">
    <location>
        <begin position="389"/>
        <end position="418"/>
    </location>
</feature>
<feature type="compositionally biased region" description="Polar residues" evidence="8">
    <location>
        <begin position="90"/>
        <end position="102"/>
    </location>
</feature>
<dbReference type="PANTHER" id="PTHR23235:SF158">
    <property type="entry name" value="C2H2-TYPE DOMAIN-CONTAINING PROTEIN"/>
    <property type="match status" value="1"/>
</dbReference>
<feature type="region of interest" description="Disordered" evidence="8">
    <location>
        <begin position="48"/>
        <end position="117"/>
    </location>
</feature>
<evidence type="ECO:0000256" key="8">
    <source>
        <dbReference type="SAM" id="MobiDB-lite"/>
    </source>
</evidence>
<dbReference type="GO" id="GO:0005634">
    <property type="term" value="C:nucleus"/>
    <property type="evidence" value="ECO:0007669"/>
    <property type="project" value="UniProtKB-SubCell"/>
</dbReference>
<dbReference type="InterPro" id="IPR013087">
    <property type="entry name" value="Znf_C2H2_type"/>
</dbReference>
<gene>
    <name evidence="10" type="primary">KLF1_1</name>
    <name evidence="10" type="ORF">FJT64_019237</name>
</gene>
<evidence type="ECO:0000256" key="6">
    <source>
        <dbReference type="ARBA" id="ARBA00023242"/>
    </source>
</evidence>
<comment type="subcellular location">
    <subcellularLocation>
        <location evidence="1">Nucleus</location>
    </subcellularLocation>
</comment>
<dbReference type="FunFam" id="3.30.160.60:FF:000624">
    <property type="entry name" value="zinc finger protein 697"/>
    <property type="match status" value="1"/>
</dbReference>
<sequence length="444" mass="47243">MEWNLSESCVENDQSLCSVDLAGDFTYRLVGVAWQDIETVLMHGLTEPSAASSVERRAGTAADSPRSQHSPRLDSGPHSPDGLEMVLLTDNASNQLKKSTSVGERGRRPAPDGASSELEKTALTLAGLAGCEPFDASQRLSTAPSAFGGDMSSERSAPGGGDYVDLDSLISRATQQHLCYPGEPPTGSPTSGQAVASVALGVQTKLSLGSPLVPSDDRSISPQPLADLNDELDLGSVQVRRAPLVAGTRYTGLPAADGPSQSSPPSGTPQMSPPASPENDRVPRRVAAPPPPAALAGLVAAAPTVRLITPPSSPSLAELLSVPVAGQHQHPAFLSQLPATDDGRRKARGSAGRRRNTAHACQYPGCAKVYTKSSHLKAHQRTHTGEKPFQCTWNDCDWKFARSDELTRHFRKHTGDRPFQCRLCERAFSRSDHLSLHMKRHVTV</sequence>